<dbReference type="EMBL" id="BGPR01001360">
    <property type="protein sequence ID" value="GBM52015.1"/>
    <property type="molecule type" value="Genomic_DNA"/>
</dbReference>
<dbReference type="InterPro" id="IPR004000">
    <property type="entry name" value="Actin"/>
</dbReference>
<feature type="compositionally biased region" description="Pro residues" evidence="1">
    <location>
        <begin position="119"/>
        <end position="130"/>
    </location>
</feature>
<dbReference type="AlphaFoldDB" id="A0A4Y2GH01"/>
<dbReference type="OrthoDB" id="6437377at2759"/>
<dbReference type="SUPFAM" id="SSF53067">
    <property type="entry name" value="Actin-like ATPase domain"/>
    <property type="match status" value="1"/>
</dbReference>
<dbReference type="InterPro" id="IPR050149">
    <property type="entry name" value="Collagen_superfamily"/>
</dbReference>
<dbReference type="InterPro" id="IPR008160">
    <property type="entry name" value="Collagen"/>
</dbReference>
<dbReference type="GO" id="GO:0005615">
    <property type="term" value="C:extracellular space"/>
    <property type="evidence" value="ECO:0007669"/>
    <property type="project" value="TreeGrafter"/>
</dbReference>
<name>A0A4Y2GH01_ARAVE</name>
<protein>
    <submittedName>
        <fullName evidence="2">Actin-related protein 3</fullName>
    </submittedName>
</protein>
<accession>A0A4Y2GH01</accession>
<dbReference type="PANTHER" id="PTHR24023">
    <property type="entry name" value="COLLAGEN ALPHA"/>
    <property type="match status" value="1"/>
</dbReference>
<dbReference type="Pfam" id="PF01391">
    <property type="entry name" value="Collagen"/>
    <property type="match status" value="3"/>
</dbReference>
<evidence type="ECO:0000313" key="3">
    <source>
        <dbReference type="Proteomes" id="UP000499080"/>
    </source>
</evidence>
<dbReference type="Proteomes" id="UP000499080">
    <property type="component" value="Unassembled WGS sequence"/>
</dbReference>
<comment type="caution">
    <text evidence="2">The sequence shown here is derived from an EMBL/GenBank/DDBJ whole genome shotgun (WGS) entry which is preliminary data.</text>
</comment>
<dbReference type="GO" id="GO:0030020">
    <property type="term" value="F:extracellular matrix structural constituent conferring tensile strength"/>
    <property type="evidence" value="ECO:0007669"/>
    <property type="project" value="TreeGrafter"/>
</dbReference>
<dbReference type="GO" id="GO:0031012">
    <property type="term" value="C:extracellular matrix"/>
    <property type="evidence" value="ECO:0007669"/>
    <property type="project" value="TreeGrafter"/>
</dbReference>
<feature type="compositionally biased region" description="Low complexity" evidence="1">
    <location>
        <begin position="197"/>
        <end position="210"/>
    </location>
</feature>
<feature type="region of interest" description="Disordered" evidence="1">
    <location>
        <begin position="197"/>
        <end position="462"/>
    </location>
</feature>
<feature type="compositionally biased region" description="Basic and acidic residues" evidence="1">
    <location>
        <begin position="320"/>
        <end position="341"/>
    </location>
</feature>
<reference evidence="2 3" key="1">
    <citation type="journal article" date="2019" name="Sci. Rep.">
        <title>Orb-weaving spider Araneus ventricosus genome elucidates the spidroin gene catalogue.</title>
        <authorList>
            <person name="Kono N."/>
            <person name="Nakamura H."/>
            <person name="Ohtoshi R."/>
            <person name="Moran D.A.P."/>
            <person name="Shinohara A."/>
            <person name="Yoshida Y."/>
            <person name="Fujiwara M."/>
            <person name="Mori M."/>
            <person name="Tomita M."/>
            <person name="Arakawa K."/>
        </authorList>
    </citation>
    <scope>NUCLEOTIDE SEQUENCE [LARGE SCALE GENOMIC DNA]</scope>
</reference>
<dbReference type="Gene3D" id="3.30.420.40">
    <property type="match status" value="1"/>
</dbReference>
<gene>
    <name evidence="2" type="primary">Arp3_0</name>
    <name evidence="2" type="ORF">AVEN_122382_1</name>
</gene>
<proteinExistence type="predicted"/>
<evidence type="ECO:0000256" key="1">
    <source>
        <dbReference type="SAM" id="MobiDB-lite"/>
    </source>
</evidence>
<dbReference type="Pfam" id="PF00022">
    <property type="entry name" value="Actin"/>
    <property type="match status" value="1"/>
</dbReference>
<evidence type="ECO:0000313" key="2">
    <source>
        <dbReference type="EMBL" id="GBM52015.1"/>
    </source>
</evidence>
<keyword evidence="3" id="KW-1185">Reference proteome</keyword>
<feature type="region of interest" description="Disordered" evidence="1">
    <location>
        <begin position="112"/>
        <end position="170"/>
    </location>
</feature>
<dbReference type="GO" id="GO:0030198">
    <property type="term" value="P:extracellular matrix organization"/>
    <property type="evidence" value="ECO:0007669"/>
    <property type="project" value="TreeGrafter"/>
</dbReference>
<organism evidence="2 3">
    <name type="scientific">Araneus ventricosus</name>
    <name type="common">Orbweaver spider</name>
    <name type="synonym">Epeira ventricosa</name>
    <dbReference type="NCBI Taxonomy" id="182803"/>
    <lineage>
        <taxon>Eukaryota</taxon>
        <taxon>Metazoa</taxon>
        <taxon>Ecdysozoa</taxon>
        <taxon>Arthropoda</taxon>
        <taxon>Chelicerata</taxon>
        <taxon>Arachnida</taxon>
        <taxon>Araneae</taxon>
        <taxon>Araneomorphae</taxon>
        <taxon>Entelegynae</taxon>
        <taxon>Araneoidea</taxon>
        <taxon>Araneidae</taxon>
        <taxon>Araneus</taxon>
    </lineage>
</organism>
<dbReference type="InterPro" id="IPR043129">
    <property type="entry name" value="ATPase_NBD"/>
</dbReference>
<sequence>MHGKGLPRELSLLPGRSVGRRLLSNVTLRILRQYPMEPIVNEIVSLAKIRGLEVDNYINNLVEARSQELTTEKLRELHCFTARSYGREFSEEEEGEPGLITEKELLKLQPKLKGDRGEPGPPGLPGPPGPQGQKGECIFPPRFGITGGPSELWNEGDFGSGDDQGPREWLPGVLHPGSPCVCNISLKHLESIPGLRAADGLPGPKGDPGAPGLPGPPGIGMPGSDGPKGDEGKPGLPGSQGQKGEPGVDGIPGSAGPRGMPGPPGPPGLANNHAPFDLDGAYGSGLYPSSGDGPFGPYVGRPGAPGVQGPPGLPGPPGIRGERGYPGEKGERGEQGPKGDKGNQGISGFPGEKGDPGLNGRDGIAGLPGLKGERGEKGDTGPPGIGIPGPPGPPGKPGISSIYRNSDGDGGIDISLKGEKGEPGETGPKGSRGKLGKEGPSGPKGDLGPPGPPGPPGVSTIASTDGEAELSILSNFSDNLNSPEREQRYTKLGFAGNREPQFIIPSAIAIRETAKIGDQAIRRLGRGIDDLDFYIGDEAIDSTGYSVKYPIRHGIVEDWDLMERFWEQSIFKYLRAEPEDHYFLLVSSKLMAF</sequence>
<dbReference type="PANTHER" id="PTHR24023:SF1112">
    <property type="entry name" value="COL_CUTICLE_N DOMAIN-CONTAINING PROTEIN-RELATED"/>
    <property type="match status" value="1"/>
</dbReference>
<dbReference type="Gene3D" id="2.30.36.70">
    <property type="entry name" value="Actin, Chain A, domain 2"/>
    <property type="match status" value="1"/>
</dbReference>